<comment type="similarity">
    <text evidence="1">Belongs to the low molecular weight phosphotyrosine protein phosphatase family.</text>
</comment>
<name>A0ABM8TF65_9BURK</name>
<dbReference type="SMART" id="SM00226">
    <property type="entry name" value="LMWPc"/>
    <property type="match status" value="1"/>
</dbReference>
<keyword evidence="3 7" id="KW-0378">Hydrolase</keyword>
<dbReference type="Pfam" id="PF01451">
    <property type="entry name" value="LMWPc"/>
    <property type="match status" value="1"/>
</dbReference>
<evidence type="ECO:0000256" key="1">
    <source>
        <dbReference type="ARBA" id="ARBA00011063"/>
    </source>
</evidence>
<dbReference type="EC" id="3.1.3.48" evidence="2"/>
<sequence>MIHSILVICTGNICRSPMAAGLLQRALPGYAVSSAGLAPPVGAPADPRAALLLAREGCDLAGHRARAVDNSLVNAADLVLVMDYDQRTEMARQFPHARGKIYRIGEFIQVDVPDPYGCSQNMFSIVLELIKLGIASWLTQLETTEAATSHGDAS</sequence>
<feature type="domain" description="Phosphotyrosine protein phosphatase I" evidence="6">
    <location>
        <begin position="3"/>
        <end position="140"/>
    </location>
</feature>
<dbReference type="Gene3D" id="3.40.50.2300">
    <property type="match status" value="1"/>
</dbReference>
<dbReference type="InterPro" id="IPR050438">
    <property type="entry name" value="LMW_PTPase"/>
</dbReference>
<dbReference type="InterPro" id="IPR036196">
    <property type="entry name" value="Ptyr_pPase_sf"/>
</dbReference>
<dbReference type="CDD" id="cd16343">
    <property type="entry name" value="LMWPTP"/>
    <property type="match status" value="1"/>
</dbReference>
<keyword evidence="8" id="KW-1185">Reference proteome</keyword>
<evidence type="ECO:0000256" key="3">
    <source>
        <dbReference type="ARBA" id="ARBA00022801"/>
    </source>
</evidence>
<dbReference type="InterPro" id="IPR017867">
    <property type="entry name" value="Tyr_phospatase_low_mol_wt"/>
</dbReference>
<dbReference type="EMBL" id="CAJPVI010000010">
    <property type="protein sequence ID" value="CAG2141874.1"/>
    <property type="molecule type" value="Genomic_DNA"/>
</dbReference>
<dbReference type="PANTHER" id="PTHR11717:SF31">
    <property type="entry name" value="LOW MOLECULAR WEIGHT PROTEIN-TYROSINE-PHOSPHATASE ETP-RELATED"/>
    <property type="match status" value="1"/>
</dbReference>
<accession>A0ABM8TF65</accession>
<keyword evidence="4" id="KW-0904">Protein phosphatase</keyword>
<dbReference type="PANTHER" id="PTHR11717">
    <property type="entry name" value="LOW MOLECULAR WEIGHT PROTEIN TYROSINE PHOSPHATASE"/>
    <property type="match status" value="1"/>
</dbReference>
<dbReference type="GO" id="GO:0004725">
    <property type="term" value="F:protein tyrosine phosphatase activity"/>
    <property type="evidence" value="ECO:0007669"/>
    <property type="project" value="UniProtKB-EC"/>
</dbReference>
<organism evidence="7 8">
    <name type="scientific">Cupriavidus numazuensis</name>
    <dbReference type="NCBI Taxonomy" id="221992"/>
    <lineage>
        <taxon>Bacteria</taxon>
        <taxon>Pseudomonadati</taxon>
        <taxon>Pseudomonadota</taxon>
        <taxon>Betaproteobacteria</taxon>
        <taxon>Burkholderiales</taxon>
        <taxon>Burkholderiaceae</taxon>
        <taxon>Cupriavidus</taxon>
    </lineage>
</organism>
<dbReference type="PRINTS" id="PR00719">
    <property type="entry name" value="LMWPTPASE"/>
</dbReference>
<dbReference type="RefSeq" id="WP_211953230.1">
    <property type="nucleotide sequence ID" value="NZ_CAJPVI010000010.1"/>
</dbReference>
<evidence type="ECO:0000313" key="7">
    <source>
        <dbReference type="EMBL" id="CAG2141874.1"/>
    </source>
</evidence>
<gene>
    <name evidence="7" type="primary">ptp</name>
    <name evidence="7" type="ORF">LMG26411_02134</name>
</gene>
<evidence type="ECO:0000256" key="2">
    <source>
        <dbReference type="ARBA" id="ARBA00013064"/>
    </source>
</evidence>
<evidence type="ECO:0000259" key="6">
    <source>
        <dbReference type="SMART" id="SM00226"/>
    </source>
</evidence>
<dbReference type="InterPro" id="IPR023485">
    <property type="entry name" value="Ptyr_pPase"/>
</dbReference>
<comment type="caution">
    <text evidence="7">The sequence shown here is derived from an EMBL/GenBank/DDBJ whole genome shotgun (WGS) entry which is preliminary data.</text>
</comment>
<evidence type="ECO:0000256" key="4">
    <source>
        <dbReference type="ARBA" id="ARBA00022912"/>
    </source>
</evidence>
<comment type="catalytic activity">
    <reaction evidence="5">
        <text>O-phospho-L-tyrosyl-[protein] + H2O = L-tyrosyl-[protein] + phosphate</text>
        <dbReference type="Rhea" id="RHEA:10684"/>
        <dbReference type="Rhea" id="RHEA-COMP:10136"/>
        <dbReference type="Rhea" id="RHEA-COMP:20101"/>
        <dbReference type="ChEBI" id="CHEBI:15377"/>
        <dbReference type="ChEBI" id="CHEBI:43474"/>
        <dbReference type="ChEBI" id="CHEBI:46858"/>
        <dbReference type="ChEBI" id="CHEBI:61978"/>
        <dbReference type="EC" id="3.1.3.48"/>
    </reaction>
</comment>
<evidence type="ECO:0000256" key="5">
    <source>
        <dbReference type="ARBA" id="ARBA00051722"/>
    </source>
</evidence>
<dbReference type="Proteomes" id="UP000672657">
    <property type="component" value="Unassembled WGS sequence"/>
</dbReference>
<evidence type="ECO:0000313" key="8">
    <source>
        <dbReference type="Proteomes" id="UP000672657"/>
    </source>
</evidence>
<dbReference type="SUPFAM" id="SSF52788">
    <property type="entry name" value="Phosphotyrosine protein phosphatases I"/>
    <property type="match status" value="1"/>
</dbReference>
<proteinExistence type="inferred from homology"/>
<reference evidence="7 8" key="1">
    <citation type="submission" date="2021-03" db="EMBL/GenBank/DDBJ databases">
        <authorList>
            <person name="Peeters C."/>
        </authorList>
    </citation>
    <scope>NUCLEOTIDE SEQUENCE [LARGE SCALE GENOMIC DNA]</scope>
    <source>
        <strain evidence="7 8">LMG 26411</strain>
    </source>
</reference>
<protein>
    <recommendedName>
        <fullName evidence="2">protein-tyrosine-phosphatase</fullName>
        <ecNumber evidence="2">3.1.3.48</ecNumber>
    </recommendedName>
</protein>